<gene>
    <name evidence="1" type="ORF">UFOVP805_1</name>
</gene>
<organism evidence="1">
    <name type="scientific">uncultured Caudovirales phage</name>
    <dbReference type="NCBI Taxonomy" id="2100421"/>
    <lineage>
        <taxon>Viruses</taxon>
        <taxon>Duplodnaviria</taxon>
        <taxon>Heunggongvirae</taxon>
        <taxon>Uroviricota</taxon>
        <taxon>Caudoviricetes</taxon>
        <taxon>Peduoviridae</taxon>
        <taxon>Maltschvirus</taxon>
        <taxon>Maltschvirus maltsch</taxon>
    </lineage>
</organism>
<name>A0A6J5NTN3_9CAUD</name>
<dbReference type="EMBL" id="LR796742">
    <property type="protein sequence ID" value="CAB4163090.1"/>
    <property type="molecule type" value="Genomic_DNA"/>
</dbReference>
<reference evidence="1" key="1">
    <citation type="submission" date="2020-04" db="EMBL/GenBank/DDBJ databases">
        <authorList>
            <person name="Chiriac C."/>
            <person name="Salcher M."/>
            <person name="Ghai R."/>
            <person name="Kavagutti S V."/>
        </authorList>
    </citation>
    <scope>NUCLEOTIDE SEQUENCE</scope>
</reference>
<proteinExistence type="predicted"/>
<evidence type="ECO:0000313" key="1">
    <source>
        <dbReference type="EMBL" id="CAB4163090.1"/>
    </source>
</evidence>
<protein>
    <submittedName>
        <fullName evidence="1">Uncharacterized protein</fullName>
    </submittedName>
</protein>
<feature type="non-terminal residue" evidence="1">
    <location>
        <position position="153"/>
    </location>
</feature>
<sequence>MSNPTSNFGWQMPTPTDLVTDLPADFEVFGQAVDSDFADLLGGTTGQVLKKNSNTDLDFVWSADSAGMTNPMTTTGDTIYSSPGSTPVRLGIGSAGQVLTVASGVPTWTTPAGGGGMTSLASGSLPSSNELNLTSISGSYKNLQLVIRNMTIS</sequence>
<accession>A0A6J5NTN3</accession>